<name>A0A4P8XXK8_9FIRM</name>
<keyword evidence="2" id="KW-1185">Reference proteome</keyword>
<sequence>MHLCREVVMEVFDFHCDTLYKSMMNDLPLDADIYEFKISDLMKASKWHQCMAVWTPDDRNELPLQFKDKPLIEYFIASAEKLISECKRLKIPFNDVNANKSLHLTVENSSILEDNIENIVFLKKYGVKVATLTWNESNCIGDGVLAKNPIGATTFGKKVIDEYIKNNIAIDVSHTSDNLFYDIASSNPKYILATHSNSREICSNKRNITDEQFEYIKSKNGVVGLNFHKYFLSDSDSYSIKDILNHAYHFLSLGGEDNLCIGTDMDGSDLVDGFSSSSDFKRLYNSFIENNFKKSVVDKIFFENGVKFYDKL</sequence>
<organism evidence="1 2">
    <name type="scientific">Ruminococcus bovis</name>
    <dbReference type="NCBI Taxonomy" id="2564099"/>
    <lineage>
        <taxon>Bacteria</taxon>
        <taxon>Bacillati</taxon>
        <taxon>Bacillota</taxon>
        <taxon>Clostridia</taxon>
        <taxon>Eubacteriales</taxon>
        <taxon>Oscillospiraceae</taxon>
        <taxon>Ruminococcus</taxon>
    </lineage>
</organism>
<dbReference type="PANTHER" id="PTHR10443:SF12">
    <property type="entry name" value="DIPEPTIDASE"/>
    <property type="match status" value="1"/>
</dbReference>
<protein>
    <recommendedName>
        <fullName evidence="3">Membrane dipeptidase</fullName>
    </recommendedName>
</protein>
<dbReference type="PANTHER" id="PTHR10443">
    <property type="entry name" value="MICROSOMAL DIPEPTIDASE"/>
    <property type="match status" value="1"/>
</dbReference>
<dbReference type="GO" id="GO:0070573">
    <property type="term" value="F:metallodipeptidase activity"/>
    <property type="evidence" value="ECO:0007669"/>
    <property type="project" value="InterPro"/>
</dbReference>
<dbReference type="EMBL" id="CP039381">
    <property type="protein sequence ID" value="QCT07797.1"/>
    <property type="molecule type" value="Genomic_DNA"/>
</dbReference>
<dbReference type="Pfam" id="PF01244">
    <property type="entry name" value="Peptidase_M19"/>
    <property type="match status" value="1"/>
</dbReference>
<dbReference type="Gene3D" id="3.20.20.140">
    <property type="entry name" value="Metal-dependent hydrolases"/>
    <property type="match status" value="1"/>
</dbReference>
<dbReference type="InterPro" id="IPR008257">
    <property type="entry name" value="Pept_M19"/>
</dbReference>
<dbReference type="AlphaFoldDB" id="A0A4P8XXK8"/>
<dbReference type="InterPro" id="IPR032466">
    <property type="entry name" value="Metal_Hydrolase"/>
</dbReference>
<dbReference type="SUPFAM" id="SSF51556">
    <property type="entry name" value="Metallo-dependent hydrolases"/>
    <property type="match status" value="1"/>
</dbReference>
<evidence type="ECO:0000313" key="2">
    <source>
        <dbReference type="Proteomes" id="UP000301475"/>
    </source>
</evidence>
<gene>
    <name evidence="1" type="ORF">E5Z56_10715</name>
</gene>
<dbReference type="OrthoDB" id="9804920at2"/>
<accession>A0A4P8XXK8</accession>
<dbReference type="PROSITE" id="PS51365">
    <property type="entry name" value="RENAL_DIPEPTIDASE_2"/>
    <property type="match status" value="1"/>
</dbReference>
<reference evidence="1 2" key="1">
    <citation type="submission" date="2019-04" db="EMBL/GenBank/DDBJ databases">
        <authorList>
            <person name="Embree M."/>
            <person name="Gaffney J.R."/>
        </authorList>
    </citation>
    <scope>NUCLEOTIDE SEQUENCE [LARGE SCALE GENOMIC DNA]</scope>
    <source>
        <strain evidence="1 2">JE7A12</strain>
    </source>
</reference>
<evidence type="ECO:0000313" key="1">
    <source>
        <dbReference type="EMBL" id="QCT07797.1"/>
    </source>
</evidence>
<dbReference type="GO" id="GO:0006508">
    <property type="term" value="P:proteolysis"/>
    <property type="evidence" value="ECO:0007669"/>
    <property type="project" value="InterPro"/>
</dbReference>
<dbReference type="KEGG" id="ruj:E5Z56_10715"/>
<dbReference type="Proteomes" id="UP000301475">
    <property type="component" value="Chromosome"/>
</dbReference>
<evidence type="ECO:0008006" key="3">
    <source>
        <dbReference type="Google" id="ProtNLM"/>
    </source>
</evidence>
<proteinExistence type="predicted"/>